<keyword evidence="3" id="KW-1185">Reference proteome</keyword>
<dbReference type="PANTHER" id="PTHR11571:SF252">
    <property type="entry name" value="GLUTATHIONE S-TRANSFERASE"/>
    <property type="match status" value="1"/>
</dbReference>
<protein>
    <recommendedName>
        <fullName evidence="1">GST N-terminal domain-containing protein</fullName>
    </recommendedName>
</protein>
<dbReference type="EMBL" id="KQ242325">
    <property type="protein sequence ID" value="KNC79319.1"/>
    <property type="molecule type" value="Genomic_DNA"/>
</dbReference>
<accession>A0A0L0FRK2</accession>
<dbReference type="Gene3D" id="1.20.1050.10">
    <property type="match status" value="1"/>
</dbReference>
<dbReference type="PROSITE" id="PS50404">
    <property type="entry name" value="GST_NTER"/>
    <property type="match status" value="1"/>
</dbReference>
<dbReference type="PANTHER" id="PTHR11571">
    <property type="entry name" value="GLUTATHIONE S-TRANSFERASE"/>
    <property type="match status" value="1"/>
</dbReference>
<dbReference type="InterPro" id="IPR004045">
    <property type="entry name" value="Glutathione_S-Trfase_N"/>
</dbReference>
<dbReference type="OrthoDB" id="414243at2759"/>
<dbReference type="InterPro" id="IPR004046">
    <property type="entry name" value="GST_C"/>
</dbReference>
<dbReference type="RefSeq" id="XP_014153221.1">
    <property type="nucleotide sequence ID" value="XM_014297746.1"/>
</dbReference>
<dbReference type="GeneID" id="25908788"/>
<dbReference type="InterPro" id="IPR036282">
    <property type="entry name" value="Glutathione-S-Trfase_C_sf"/>
</dbReference>
<evidence type="ECO:0000313" key="2">
    <source>
        <dbReference type="EMBL" id="KNC79319.1"/>
    </source>
</evidence>
<reference evidence="2 3" key="1">
    <citation type="submission" date="2011-02" db="EMBL/GenBank/DDBJ databases">
        <title>The Genome Sequence of Sphaeroforma arctica JP610.</title>
        <authorList>
            <consortium name="The Broad Institute Genome Sequencing Platform"/>
            <person name="Russ C."/>
            <person name="Cuomo C."/>
            <person name="Young S.K."/>
            <person name="Zeng Q."/>
            <person name="Gargeya S."/>
            <person name="Alvarado L."/>
            <person name="Berlin A."/>
            <person name="Chapman S.B."/>
            <person name="Chen Z."/>
            <person name="Freedman E."/>
            <person name="Gellesch M."/>
            <person name="Goldberg J."/>
            <person name="Griggs A."/>
            <person name="Gujja S."/>
            <person name="Heilman E."/>
            <person name="Heiman D."/>
            <person name="Howarth C."/>
            <person name="Mehta T."/>
            <person name="Neiman D."/>
            <person name="Pearson M."/>
            <person name="Roberts A."/>
            <person name="Saif S."/>
            <person name="Shea T."/>
            <person name="Shenoy N."/>
            <person name="Sisk P."/>
            <person name="Stolte C."/>
            <person name="Sykes S."/>
            <person name="White J."/>
            <person name="Yandava C."/>
            <person name="Burger G."/>
            <person name="Gray M.W."/>
            <person name="Holland P.W.H."/>
            <person name="King N."/>
            <person name="Lang F.B.F."/>
            <person name="Roger A.J."/>
            <person name="Ruiz-Trillo I."/>
            <person name="Haas B."/>
            <person name="Nusbaum C."/>
            <person name="Birren B."/>
        </authorList>
    </citation>
    <scope>NUCLEOTIDE SEQUENCE [LARGE SCALE GENOMIC DNA]</scope>
    <source>
        <strain evidence="2 3">JP610</strain>
    </source>
</reference>
<dbReference type="AlphaFoldDB" id="A0A0L0FRK2"/>
<sequence length="206" mass="23003">MLTYNPDHSTKMHLTYFAHRGRGDVYELLCTVGRQPVDLIVTRVNWNHFLTMRESGLHGFRLPYQQLPVLLITNTAGKDRIVAQTNSIITYTAKIVGEYPSDEIHAAVAESVINRLSDLSSIGWYQCKTDKERAQFLSTLVSTRLPPILTDLESMIATNTSDSQEATLNLDSIWIVGETRTFADLAIFAALHELWSMGAAITSCGL</sequence>
<dbReference type="InterPro" id="IPR050213">
    <property type="entry name" value="GST_superfamily"/>
</dbReference>
<organism evidence="2 3">
    <name type="scientific">Sphaeroforma arctica JP610</name>
    <dbReference type="NCBI Taxonomy" id="667725"/>
    <lineage>
        <taxon>Eukaryota</taxon>
        <taxon>Ichthyosporea</taxon>
        <taxon>Ichthyophonida</taxon>
        <taxon>Sphaeroforma</taxon>
    </lineage>
</organism>
<dbReference type="SUPFAM" id="SSF47616">
    <property type="entry name" value="GST C-terminal domain-like"/>
    <property type="match status" value="1"/>
</dbReference>
<dbReference type="GO" id="GO:0006749">
    <property type="term" value="P:glutathione metabolic process"/>
    <property type="evidence" value="ECO:0007669"/>
    <property type="project" value="TreeGrafter"/>
</dbReference>
<evidence type="ECO:0000313" key="3">
    <source>
        <dbReference type="Proteomes" id="UP000054560"/>
    </source>
</evidence>
<dbReference type="STRING" id="667725.A0A0L0FRK2"/>
<proteinExistence type="predicted"/>
<dbReference type="GO" id="GO:0004364">
    <property type="term" value="F:glutathione transferase activity"/>
    <property type="evidence" value="ECO:0007669"/>
    <property type="project" value="TreeGrafter"/>
</dbReference>
<dbReference type="Gene3D" id="3.40.30.10">
    <property type="entry name" value="Glutaredoxin"/>
    <property type="match status" value="1"/>
</dbReference>
<gene>
    <name evidence="2" type="ORF">SARC_08284</name>
</gene>
<dbReference type="Pfam" id="PF14497">
    <property type="entry name" value="GST_C_3"/>
    <property type="match status" value="1"/>
</dbReference>
<feature type="domain" description="GST N-terminal" evidence="1">
    <location>
        <begin position="10"/>
        <end position="100"/>
    </location>
</feature>
<dbReference type="Proteomes" id="UP000054560">
    <property type="component" value="Unassembled WGS sequence"/>
</dbReference>
<evidence type="ECO:0000259" key="1">
    <source>
        <dbReference type="PROSITE" id="PS50404"/>
    </source>
</evidence>
<name>A0A0L0FRK2_9EUKA</name>